<name>A0A811ULK5_CERCA</name>
<dbReference type="EMBL" id="CAJHJT010000012">
    <property type="protein sequence ID" value="CAD6999631.1"/>
    <property type="molecule type" value="Genomic_DNA"/>
</dbReference>
<reference evidence="1" key="1">
    <citation type="submission" date="2020-11" db="EMBL/GenBank/DDBJ databases">
        <authorList>
            <person name="Whitehead M."/>
        </authorList>
    </citation>
    <scope>NUCLEOTIDE SEQUENCE</scope>
    <source>
        <strain evidence="1">EGII</strain>
    </source>
</reference>
<comment type="caution">
    <text evidence="1">The sequence shown here is derived from an EMBL/GenBank/DDBJ whole genome shotgun (WGS) entry which is preliminary data.</text>
</comment>
<dbReference type="AlphaFoldDB" id="A0A811ULK5"/>
<keyword evidence="2" id="KW-1185">Reference proteome</keyword>
<proteinExistence type="predicted"/>
<protein>
    <submittedName>
        <fullName evidence="1">(Mediterranean fruit fly) hypothetical protein</fullName>
    </submittedName>
</protein>
<evidence type="ECO:0000313" key="1">
    <source>
        <dbReference type="EMBL" id="CAD6999631.1"/>
    </source>
</evidence>
<gene>
    <name evidence="1" type="ORF">CCAP1982_LOCUS8163</name>
</gene>
<organism evidence="1 2">
    <name type="scientific">Ceratitis capitata</name>
    <name type="common">Mediterranean fruit fly</name>
    <name type="synonym">Tephritis capitata</name>
    <dbReference type="NCBI Taxonomy" id="7213"/>
    <lineage>
        <taxon>Eukaryota</taxon>
        <taxon>Metazoa</taxon>
        <taxon>Ecdysozoa</taxon>
        <taxon>Arthropoda</taxon>
        <taxon>Hexapoda</taxon>
        <taxon>Insecta</taxon>
        <taxon>Pterygota</taxon>
        <taxon>Neoptera</taxon>
        <taxon>Endopterygota</taxon>
        <taxon>Diptera</taxon>
        <taxon>Brachycera</taxon>
        <taxon>Muscomorpha</taxon>
        <taxon>Tephritoidea</taxon>
        <taxon>Tephritidae</taxon>
        <taxon>Ceratitis</taxon>
        <taxon>Ceratitis</taxon>
    </lineage>
</organism>
<accession>A0A811ULK5</accession>
<evidence type="ECO:0000313" key="2">
    <source>
        <dbReference type="Proteomes" id="UP000606786"/>
    </source>
</evidence>
<feature type="non-terminal residue" evidence="1">
    <location>
        <position position="1"/>
    </location>
</feature>
<sequence length="80" mass="8759">RPIRVFAFVVESSKEFSDTPNRSTANASKRANVEENCLHVKMCASVASQLFGWLAGWLADWWTGGLADLVAVHRCLPPAA</sequence>
<dbReference type="Proteomes" id="UP000606786">
    <property type="component" value="Unassembled WGS sequence"/>
</dbReference>